<protein>
    <submittedName>
        <fullName evidence="3">LysM domain-containing protein</fullName>
    </submittedName>
</protein>
<reference evidence="3 4" key="1">
    <citation type="submission" date="2016-10" db="EMBL/GenBank/DDBJ databases">
        <authorList>
            <person name="de Groot N.N."/>
        </authorList>
    </citation>
    <scope>NUCLEOTIDE SEQUENCE [LARGE SCALE GENOMIC DNA]</scope>
    <source>
        <strain evidence="3 4">HL3</strain>
    </source>
</reference>
<dbReference type="PROSITE" id="PS51782">
    <property type="entry name" value="LYSM"/>
    <property type="match status" value="1"/>
</dbReference>
<sequence length="224" mass="24541">MKMRIWNYAGLTAAILMAAGCAGSPSEGDETTGAESAADRAISEARAAIEKADDRGCLWRDTESILTEAEDAADASEYAEAEELANEALFQAEQGMEQCNEQERLFEEGKNIPAEGAADDVSGEVMGPAVSGSGSGSYTVERGDTLWGIAGMATIYDDPYQWPLIFKANRDRIEDADLIHPGQRFSIRRDYSRAEVEAAVEHARTRGEWSLGRTEQSDMRYLRR</sequence>
<dbReference type="Pfam" id="PF01476">
    <property type="entry name" value="LysM"/>
    <property type="match status" value="1"/>
</dbReference>
<evidence type="ECO:0000313" key="4">
    <source>
        <dbReference type="Proteomes" id="UP000198611"/>
    </source>
</evidence>
<evidence type="ECO:0000313" key="3">
    <source>
        <dbReference type="EMBL" id="SFD19004.1"/>
    </source>
</evidence>
<dbReference type="EMBL" id="FOMJ01000002">
    <property type="protein sequence ID" value="SFD19004.1"/>
    <property type="molecule type" value="Genomic_DNA"/>
</dbReference>
<feature type="domain" description="LysM" evidence="2">
    <location>
        <begin position="136"/>
        <end position="187"/>
    </location>
</feature>
<dbReference type="PANTHER" id="PTHR34700">
    <property type="entry name" value="POTASSIUM BINDING PROTEIN KBP"/>
    <property type="match status" value="1"/>
</dbReference>
<dbReference type="Proteomes" id="UP000198611">
    <property type="component" value="Unassembled WGS sequence"/>
</dbReference>
<dbReference type="STRING" id="1123397.SAMN05660831_01074"/>
<dbReference type="CDD" id="cd00118">
    <property type="entry name" value="LysM"/>
    <property type="match status" value="1"/>
</dbReference>
<dbReference type="PANTHER" id="PTHR34700:SF4">
    <property type="entry name" value="PHAGE-LIKE ELEMENT PBSX PROTEIN XKDP"/>
    <property type="match status" value="1"/>
</dbReference>
<dbReference type="PROSITE" id="PS51257">
    <property type="entry name" value="PROKAR_LIPOPROTEIN"/>
    <property type="match status" value="1"/>
</dbReference>
<organism evidence="3 4">
    <name type="scientific">Thiohalospira halophila DSM 15071</name>
    <dbReference type="NCBI Taxonomy" id="1123397"/>
    <lineage>
        <taxon>Bacteria</taxon>
        <taxon>Pseudomonadati</taxon>
        <taxon>Pseudomonadota</taxon>
        <taxon>Gammaproteobacteria</taxon>
        <taxon>Thiohalospirales</taxon>
        <taxon>Thiohalospiraceae</taxon>
        <taxon>Thiohalospira</taxon>
    </lineage>
</organism>
<evidence type="ECO:0000256" key="1">
    <source>
        <dbReference type="SAM" id="SignalP"/>
    </source>
</evidence>
<gene>
    <name evidence="3" type="ORF">SAMN05660831_01074</name>
</gene>
<accession>A0A1I1QA43</accession>
<dbReference type="AlphaFoldDB" id="A0A1I1QA43"/>
<feature type="signal peptide" evidence="1">
    <location>
        <begin position="1"/>
        <end position="18"/>
    </location>
</feature>
<keyword evidence="1" id="KW-0732">Signal</keyword>
<dbReference type="InterPro" id="IPR052196">
    <property type="entry name" value="Bact_Kbp"/>
</dbReference>
<dbReference type="Gene3D" id="3.10.350.10">
    <property type="entry name" value="LysM domain"/>
    <property type="match status" value="1"/>
</dbReference>
<dbReference type="InterPro" id="IPR018392">
    <property type="entry name" value="LysM"/>
</dbReference>
<dbReference type="RefSeq" id="WP_240308030.1">
    <property type="nucleotide sequence ID" value="NZ_FOMJ01000002.1"/>
</dbReference>
<dbReference type="InterPro" id="IPR036779">
    <property type="entry name" value="LysM_dom_sf"/>
</dbReference>
<feature type="chain" id="PRO_5011606327" evidence="1">
    <location>
        <begin position="19"/>
        <end position="224"/>
    </location>
</feature>
<dbReference type="SUPFAM" id="SSF54106">
    <property type="entry name" value="LysM domain"/>
    <property type="match status" value="1"/>
</dbReference>
<proteinExistence type="predicted"/>
<name>A0A1I1QA43_9GAMM</name>
<evidence type="ECO:0000259" key="2">
    <source>
        <dbReference type="PROSITE" id="PS51782"/>
    </source>
</evidence>
<keyword evidence="4" id="KW-1185">Reference proteome</keyword>